<evidence type="ECO:0000313" key="6">
    <source>
        <dbReference type="Proteomes" id="UP000663868"/>
    </source>
</evidence>
<evidence type="ECO:0000313" key="3">
    <source>
        <dbReference type="EMBL" id="CAF1253046.1"/>
    </source>
</evidence>
<dbReference type="Proteomes" id="UP000663844">
    <property type="component" value="Unassembled WGS sequence"/>
</dbReference>
<dbReference type="Proteomes" id="UP000663868">
    <property type="component" value="Unassembled WGS sequence"/>
</dbReference>
<name>A0A819IX19_9BILA</name>
<reference evidence="5" key="1">
    <citation type="submission" date="2021-02" db="EMBL/GenBank/DDBJ databases">
        <authorList>
            <person name="Nowell W R."/>
        </authorList>
    </citation>
    <scope>NUCLEOTIDE SEQUENCE</scope>
</reference>
<dbReference type="EMBL" id="CAJNOG010000460">
    <property type="protein sequence ID" value="CAF1253046.1"/>
    <property type="molecule type" value="Genomic_DNA"/>
</dbReference>
<protein>
    <recommendedName>
        <fullName evidence="1">Farnesoic acid O-methyl transferase domain-containing protein</fullName>
    </recommendedName>
</protein>
<evidence type="ECO:0000259" key="1">
    <source>
        <dbReference type="Pfam" id="PF12248"/>
    </source>
</evidence>
<dbReference type="InterPro" id="IPR022041">
    <property type="entry name" value="Methyltransf_FA"/>
</dbReference>
<dbReference type="PANTHER" id="PTHR36649">
    <property type="entry name" value="UBIQUITIN-LIKE DOMAIN-CONTAINING PROTEIN"/>
    <property type="match status" value="1"/>
</dbReference>
<dbReference type="EMBL" id="CAJOAZ010001866">
    <property type="protein sequence ID" value="CAF3866830.1"/>
    <property type="molecule type" value="Genomic_DNA"/>
</dbReference>
<dbReference type="EMBL" id="CAJOBB010001935">
    <property type="protein sequence ID" value="CAF3920965.1"/>
    <property type="molecule type" value="Genomic_DNA"/>
</dbReference>
<comment type="caution">
    <text evidence="5">The sequence shown here is derived from an EMBL/GenBank/DDBJ whole genome shotgun (WGS) entry which is preliminary data.</text>
</comment>
<dbReference type="AlphaFoldDB" id="A0A819IX19"/>
<organism evidence="5 6">
    <name type="scientific">Adineta steineri</name>
    <dbReference type="NCBI Taxonomy" id="433720"/>
    <lineage>
        <taxon>Eukaryota</taxon>
        <taxon>Metazoa</taxon>
        <taxon>Spiralia</taxon>
        <taxon>Gnathifera</taxon>
        <taxon>Rotifera</taxon>
        <taxon>Eurotatoria</taxon>
        <taxon>Bdelloidea</taxon>
        <taxon>Adinetida</taxon>
        <taxon>Adinetidae</taxon>
        <taxon>Adineta</taxon>
    </lineage>
</organism>
<feature type="domain" description="Farnesoic acid O-methyl transferase" evidence="1">
    <location>
        <begin position="39"/>
        <end position="154"/>
    </location>
</feature>
<dbReference type="Proteomes" id="UP000663845">
    <property type="component" value="Unassembled WGS sequence"/>
</dbReference>
<proteinExistence type="predicted"/>
<dbReference type="EMBL" id="CAJNOE010000508">
    <property type="protein sequence ID" value="CAF1249634.1"/>
    <property type="molecule type" value="Genomic_DNA"/>
</dbReference>
<evidence type="ECO:0000313" key="2">
    <source>
        <dbReference type="EMBL" id="CAF1249634.1"/>
    </source>
</evidence>
<dbReference type="Pfam" id="PF12248">
    <property type="entry name" value="Methyltransf_FA"/>
    <property type="match status" value="1"/>
</dbReference>
<gene>
    <name evidence="2" type="ORF">IZO911_LOCUS31270</name>
    <name evidence="3" type="ORF">JYZ213_LOCUS29725</name>
    <name evidence="5" type="ORF">KXQ929_LOCUS23902</name>
    <name evidence="4" type="ORF">OXD698_LOCUS22132</name>
</gene>
<evidence type="ECO:0000313" key="4">
    <source>
        <dbReference type="EMBL" id="CAF3866830.1"/>
    </source>
</evidence>
<dbReference type="PANTHER" id="PTHR36649:SF28">
    <property type="entry name" value="UBIQUITIN-LIKE DOMAIN-CONTAINING PROTEIN"/>
    <property type="match status" value="1"/>
</dbReference>
<accession>A0A819IX19</accession>
<sequence>MINHLCFDVLNGHDHWLPLILNTGNPVNTLIFDAIAPGGDIRVTFSPTNTQSTYQTNIPVYNLAIGGCCNSSSYIRRTNNSRATKVVESTAVECRAENNRCTYWFGFDSKSGWVSFGKGADTSLSKALLKWQDPSPLENLKYVGLSNYNYKINYYDIRLANTASSPPFPRRLLPLFITGEDLVRSAFPNISQMSPPQLSQARLLAAWLKASNTQRQLELCSGNVAQPETVISVFNALMESFGIKAGITEGSNDDSYLKQRYLGGLEFANQAMRLSFSTSSIFAMESQDQLSSSANEIELNLLGNMQMIPIGSSQRQLFVECFEQDLASAIGIHPNAVLIKEITSNTAELTVVVLITADPVSQKSGSDSLNELIQQVCNKNSKIYGGIVSRSIASYNKTSPKSVPIYQYFELTPSDFDTRYNKDYTYVQLGPTKTKGNRPCYPPVEWYRHSLNISKYGSDSSWIGSKNSAIEWPVVYHGTSGTAVKPITTGGFKTGSADAYGSEARANNPKVKDYTNCGVYCSPDISICENDGYVRQVTIPINNNGTSTYRVAFMCRVDPSLVTEHNQTSGKYAKNCKLYWRVMHESGIRPYGLLLKKTS</sequence>
<evidence type="ECO:0000313" key="5">
    <source>
        <dbReference type="EMBL" id="CAF3920965.1"/>
    </source>
</evidence>
<dbReference type="Proteomes" id="UP000663860">
    <property type="component" value="Unassembled WGS sequence"/>
</dbReference>